<keyword evidence="3" id="KW-1185">Reference proteome</keyword>
<feature type="region of interest" description="Disordered" evidence="1">
    <location>
        <begin position="1"/>
        <end position="23"/>
    </location>
</feature>
<reference evidence="2" key="1">
    <citation type="submission" date="2019-09" db="EMBL/GenBank/DDBJ databases">
        <authorList>
            <person name="Teo W.F.A."/>
            <person name="Duangmal K."/>
        </authorList>
    </citation>
    <scope>NUCLEOTIDE SEQUENCE [LARGE SCALE GENOMIC DNA]</scope>
    <source>
        <strain evidence="2">K81G1</strain>
    </source>
</reference>
<dbReference type="EMBL" id="VMNW02000038">
    <property type="protein sequence ID" value="KAA9157956.1"/>
    <property type="molecule type" value="Genomic_DNA"/>
</dbReference>
<evidence type="ECO:0000313" key="2">
    <source>
        <dbReference type="EMBL" id="KAA9157956.1"/>
    </source>
</evidence>
<evidence type="ECO:0000256" key="1">
    <source>
        <dbReference type="SAM" id="MobiDB-lite"/>
    </source>
</evidence>
<comment type="caution">
    <text evidence="2">The sequence shown here is derived from an EMBL/GenBank/DDBJ whole genome shotgun (WGS) entry which is preliminary data.</text>
</comment>
<accession>A0A5N0UX55</accession>
<organism evidence="2 3">
    <name type="scientific">Amycolatopsis acidicola</name>
    <dbReference type="NCBI Taxonomy" id="2596893"/>
    <lineage>
        <taxon>Bacteria</taxon>
        <taxon>Bacillati</taxon>
        <taxon>Actinomycetota</taxon>
        <taxon>Actinomycetes</taxon>
        <taxon>Pseudonocardiales</taxon>
        <taxon>Pseudonocardiaceae</taxon>
        <taxon>Amycolatopsis</taxon>
    </lineage>
</organism>
<evidence type="ECO:0000313" key="3">
    <source>
        <dbReference type="Proteomes" id="UP000319769"/>
    </source>
</evidence>
<proteinExistence type="predicted"/>
<gene>
    <name evidence="2" type="ORF">FPZ12_024035</name>
</gene>
<sequence length="106" mass="11275">MPLRFDQVRPDTPCPAAGAGPAAPRHYARFVGDQVVTMPGTRRGWGGSDVPVMISRCRGVHLVAPEHEDLDTTKGAAICASCRAERGLSALETLQEPGAQRVPART</sequence>
<dbReference type="RefSeq" id="WP_144757650.1">
    <property type="nucleotide sequence ID" value="NZ_VMNW02000038.1"/>
</dbReference>
<protein>
    <submittedName>
        <fullName evidence="2">Uncharacterized protein</fullName>
    </submittedName>
</protein>
<name>A0A5N0UX55_9PSEU</name>
<dbReference type="AlphaFoldDB" id="A0A5N0UX55"/>
<dbReference type="Proteomes" id="UP000319769">
    <property type="component" value="Unassembled WGS sequence"/>
</dbReference>